<keyword evidence="1" id="KW-0472">Membrane</keyword>
<proteinExistence type="predicted"/>
<feature type="transmembrane region" description="Helical" evidence="1">
    <location>
        <begin position="44"/>
        <end position="62"/>
    </location>
</feature>
<gene>
    <name evidence="2" type="ORF">QYG89_07965</name>
</gene>
<sequence>MKSQKRAFKAMTLYSAILAQITGSILIGIFGGRWLDGKWNTEPLFLIVGLLLGLTAGIISMLRTVSYFNSED</sequence>
<feature type="transmembrane region" description="Helical" evidence="1">
    <location>
        <begin position="12"/>
        <end position="32"/>
    </location>
</feature>
<name>A0ABW8I816_9BACI</name>
<organism evidence="2 3">
    <name type="scientific">Bacillus lumedeiriae</name>
    <dbReference type="NCBI Taxonomy" id="3058829"/>
    <lineage>
        <taxon>Bacteria</taxon>
        <taxon>Bacillati</taxon>
        <taxon>Bacillota</taxon>
        <taxon>Bacilli</taxon>
        <taxon>Bacillales</taxon>
        <taxon>Bacillaceae</taxon>
        <taxon>Bacillus</taxon>
    </lineage>
</organism>
<evidence type="ECO:0000313" key="3">
    <source>
        <dbReference type="Proteomes" id="UP001619911"/>
    </source>
</evidence>
<keyword evidence="3" id="KW-1185">Reference proteome</keyword>
<dbReference type="Proteomes" id="UP001619911">
    <property type="component" value="Unassembled WGS sequence"/>
</dbReference>
<dbReference type="RefSeq" id="WP_404316362.1">
    <property type="nucleotide sequence ID" value="NZ_JAUIYO010000004.1"/>
</dbReference>
<reference evidence="2 3" key="1">
    <citation type="submission" date="2023-07" db="EMBL/GenBank/DDBJ databases">
        <title>Bacillus lucianemedeirus sp. nov, a new species isolated from an immunobiological production facility.</title>
        <authorList>
            <person name="Costa L.V."/>
            <person name="Miranda R.V.S.L."/>
            <person name="Brandao M.L.L."/>
            <person name="Reis C.M.F."/>
            <person name="Frazao A.M."/>
            <person name="Cruz F.V."/>
            <person name="Baio P.V.P."/>
            <person name="Veras J.F.C."/>
            <person name="Ramos J.N."/>
            <person name="Vieira V."/>
        </authorList>
    </citation>
    <scope>NUCLEOTIDE SEQUENCE [LARGE SCALE GENOMIC DNA]</scope>
    <source>
        <strain evidence="2 3">B190/17</strain>
    </source>
</reference>
<dbReference type="Pfam" id="PF09527">
    <property type="entry name" value="ATPase_gene1"/>
    <property type="match status" value="1"/>
</dbReference>
<evidence type="ECO:0000256" key="1">
    <source>
        <dbReference type="SAM" id="Phobius"/>
    </source>
</evidence>
<keyword evidence="1" id="KW-0812">Transmembrane</keyword>
<dbReference type="EMBL" id="JAUIYO010000004">
    <property type="protein sequence ID" value="MFK2825613.1"/>
    <property type="molecule type" value="Genomic_DNA"/>
</dbReference>
<dbReference type="InterPro" id="IPR032820">
    <property type="entry name" value="ATPase_put"/>
</dbReference>
<protein>
    <submittedName>
        <fullName evidence="2">AtpZ/AtpI family protein</fullName>
    </submittedName>
</protein>
<accession>A0ABW8I816</accession>
<keyword evidence="1" id="KW-1133">Transmembrane helix</keyword>
<comment type="caution">
    <text evidence="2">The sequence shown here is derived from an EMBL/GenBank/DDBJ whole genome shotgun (WGS) entry which is preliminary data.</text>
</comment>
<evidence type="ECO:0000313" key="2">
    <source>
        <dbReference type="EMBL" id="MFK2825613.1"/>
    </source>
</evidence>